<comment type="caution">
    <text evidence="9">The sequence shown here is derived from an EMBL/GenBank/DDBJ whole genome shotgun (WGS) entry which is preliminary data.</text>
</comment>
<protein>
    <recommendedName>
        <fullName evidence="7">Molybdopterin molybdenumtransferase</fullName>
        <ecNumber evidence="7">2.10.1.1</ecNumber>
    </recommendedName>
</protein>
<sequence>MLTIEQHLERVLALVGQLPAEQTPIGDGVGRVLADGLAARLAVPPFDNSSMDGFAVRSADVRQGARLRIVGDIPAGALSVPTVGEGEAARIMTGAPFPPGADAVAQVEITDQPMGAVALPESVQILESVAPGQFIRRAGDDVAVGDVVLPAGLRWTPAAGASAASMGYAEVPLIRRPRVAIVATGAELVAAGQPLGFGQIPDSNSVLLAGLCRGWGADVALSQVVDDDPDSFVAALSQATAADLVLTTGGVSVGAFEVVRLVTEGTVEFVQVAMQPGKPQAAGTLRTEDGRRVPMIGLPGNPVSVCVSAWAFVRPVLAKLGGWSGEWPSEQLPVAAGWSGPSGRRQFIPVVIGPDGVAPSHRLGSGSHLIASLAVADGFAVVPEEVTRVEVGDTVAVHRF</sequence>
<evidence type="ECO:0000259" key="8">
    <source>
        <dbReference type="SMART" id="SM00852"/>
    </source>
</evidence>
<dbReference type="SUPFAM" id="SSF63882">
    <property type="entry name" value="MoeA N-terminal region -like"/>
    <property type="match status" value="1"/>
</dbReference>
<dbReference type="GO" id="GO:0005829">
    <property type="term" value="C:cytosol"/>
    <property type="evidence" value="ECO:0007669"/>
    <property type="project" value="TreeGrafter"/>
</dbReference>
<keyword evidence="7" id="KW-0479">Metal-binding</keyword>
<dbReference type="Pfam" id="PF00994">
    <property type="entry name" value="MoCF_biosynth"/>
    <property type="match status" value="1"/>
</dbReference>
<comment type="catalytic activity">
    <reaction evidence="6">
        <text>adenylyl-molybdopterin + molybdate = Mo-molybdopterin + AMP + H(+)</text>
        <dbReference type="Rhea" id="RHEA:35047"/>
        <dbReference type="ChEBI" id="CHEBI:15378"/>
        <dbReference type="ChEBI" id="CHEBI:36264"/>
        <dbReference type="ChEBI" id="CHEBI:62727"/>
        <dbReference type="ChEBI" id="CHEBI:71302"/>
        <dbReference type="ChEBI" id="CHEBI:456215"/>
        <dbReference type="EC" id="2.10.1.1"/>
    </reaction>
</comment>
<dbReference type="Proteomes" id="UP000712713">
    <property type="component" value="Unassembled WGS sequence"/>
</dbReference>
<dbReference type="NCBIfam" id="NF045515">
    <property type="entry name" value="Glp_gephyrin"/>
    <property type="match status" value="1"/>
</dbReference>
<gene>
    <name evidence="9" type="ORF">K8V15_08085</name>
</gene>
<dbReference type="PANTHER" id="PTHR10192:SF5">
    <property type="entry name" value="GEPHYRIN"/>
    <property type="match status" value="1"/>
</dbReference>
<keyword evidence="7" id="KW-0808">Transferase</keyword>
<comment type="pathway">
    <text evidence="2 7">Cofactor biosynthesis; molybdopterin biosynthesis.</text>
</comment>
<dbReference type="InterPro" id="IPR038987">
    <property type="entry name" value="MoeA-like"/>
</dbReference>
<dbReference type="Pfam" id="PF03453">
    <property type="entry name" value="MoeA_N"/>
    <property type="match status" value="1"/>
</dbReference>
<keyword evidence="5 7" id="KW-0501">Molybdenum cofactor biosynthesis</keyword>
<reference evidence="9" key="2">
    <citation type="submission" date="2021-09" db="EMBL/GenBank/DDBJ databases">
        <authorList>
            <person name="Gilroy R."/>
        </authorList>
    </citation>
    <scope>NUCLEOTIDE SEQUENCE</scope>
    <source>
        <strain evidence="9">ChiGjej3B3-7470</strain>
    </source>
</reference>
<dbReference type="SUPFAM" id="SSF63867">
    <property type="entry name" value="MoeA C-terminal domain-like"/>
    <property type="match status" value="1"/>
</dbReference>
<dbReference type="Gene3D" id="3.90.105.10">
    <property type="entry name" value="Molybdopterin biosynthesis moea protein, domain 2"/>
    <property type="match status" value="1"/>
</dbReference>
<dbReference type="EC" id="2.10.1.1" evidence="7"/>
<dbReference type="InterPro" id="IPR001453">
    <property type="entry name" value="MoaB/Mog_dom"/>
</dbReference>
<evidence type="ECO:0000256" key="2">
    <source>
        <dbReference type="ARBA" id="ARBA00005046"/>
    </source>
</evidence>
<comment type="similarity">
    <text evidence="3 7">Belongs to the MoeA family.</text>
</comment>
<dbReference type="InterPro" id="IPR005110">
    <property type="entry name" value="MoeA_linker/N"/>
</dbReference>
<dbReference type="InterPro" id="IPR005111">
    <property type="entry name" value="MoeA_C_domain_IV"/>
</dbReference>
<reference evidence="9" key="1">
    <citation type="journal article" date="2021" name="PeerJ">
        <title>Extensive microbial diversity within the chicken gut microbiome revealed by metagenomics and culture.</title>
        <authorList>
            <person name="Gilroy R."/>
            <person name="Ravi A."/>
            <person name="Getino M."/>
            <person name="Pursley I."/>
            <person name="Horton D.L."/>
            <person name="Alikhan N.F."/>
            <person name="Baker D."/>
            <person name="Gharbi K."/>
            <person name="Hall N."/>
            <person name="Watson M."/>
            <person name="Adriaenssens E.M."/>
            <person name="Foster-Nyarko E."/>
            <person name="Jarju S."/>
            <person name="Secka A."/>
            <person name="Antonio M."/>
            <person name="Oren A."/>
            <person name="Chaudhuri R.R."/>
            <person name="La Ragione R."/>
            <person name="Hildebrand F."/>
            <person name="Pallen M.J."/>
        </authorList>
    </citation>
    <scope>NUCLEOTIDE SEQUENCE</scope>
    <source>
        <strain evidence="9">ChiGjej3B3-7470</strain>
    </source>
</reference>
<evidence type="ECO:0000256" key="7">
    <source>
        <dbReference type="RuleBase" id="RU365090"/>
    </source>
</evidence>
<dbReference type="FunFam" id="2.170.190.11:FF:000001">
    <property type="entry name" value="Molybdopterin molybdenumtransferase"/>
    <property type="match status" value="1"/>
</dbReference>
<dbReference type="GO" id="GO:0061599">
    <property type="term" value="F:molybdopterin molybdotransferase activity"/>
    <property type="evidence" value="ECO:0007669"/>
    <property type="project" value="UniProtKB-UniRule"/>
</dbReference>
<evidence type="ECO:0000256" key="6">
    <source>
        <dbReference type="ARBA" id="ARBA00047317"/>
    </source>
</evidence>
<dbReference type="AlphaFoldDB" id="A0A921JR81"/>
<dbReference type="EMBL" id="DYZF01000202">
    <property type="protein sequence ID" value="HJE51921.1"/>
    <property type="molecule type" value="Genomic_DNA"/>
</dbReference>
<evidence type="ECO:0000256" key="5">
    <source>
        <dbReference type="ARBA" id="ARBA00023150"/>
    </source>
</evidence>
<dbReference type="InterPro" id="IPR036688">
    <property type="entry name" value="MoeA_C_domain_IV_sf"/>
</dbReference>
<keyword evidence="4 7" id="KW-0500">Molybdenum</keyword>
<comment type="cofactor">
    <cofactor evidence="7">
        <name>Mg(2+)</name>
        <dbReference type="ChEBI" id="CHEBI:18420"/>
    </cofactor>
</comment>
<keyword evidence="7" id="KW-0460">Magnesium</keyword>
<evidence type="ECO:0000256" key="3">
    <source>
        <dbReference type="ARBA" id="ARBA00010763"/>
    </source>
</evidence>
<dbReference type="SMART" id="SM00852">
    <property type="entry name" value="MoCF_biosynth"/>
    <property type="match status" value="1"/>
</dbReference>
<comment type="function">
    <text evidence="1 7">Catalyzes the insertion of molybdate into adenylated molybdopterin with the concomitant release of AMP.</text>
</comment>
<accession>A0A921JR81</accession>
<dbReference type="Gene3D" id="3.40.980.10">
    <property type="entry name" value="MoaB/Mog-like domain"/>
    <property type="match status" value="1"/>
</dbReference>
<dbReference type="InterPro" id="IPR036135">
    <property type="entry name" value="MoeA_linker/N_sf"/>
</dbReference>
<evidence type="ECO:0000313" key="10">
    <source>
        <dbReference type="Proteomes" id="UP000712713"/>
    </source>
</evidence>
<dbReference type="Gene3D" id="2.170.190.11">
    <property type="entry name" value="Molybdopterin biosynthesis moea protein, domain 3"/>
    <property type="match status" value="1"/>
</dbReference>
<dbReference type="SUPFAM" id="SSF53218">
    <property type="entry name" value="Molybdenum cofactor biosynthesis proteins"/>
    <property type="match status" value="1"/>
</dbReference>
<dbReference type="GO" id="GO:0006777">
    <property type="term" value="P:Mo-molybdopterin cofactor biosynthetic process"/>
    <property type="evidence" value="ECO:0007669"/>
    <property type="project" value="UniProtKB-UniRule"/>
</dbReference>
<dbReference type="GO" id="GO:0046872">
    <property type="term" value="F:metal ion binding"/>
    <property type="evidence" value="ECO:0007669"/>
    <property type="project" value="UniProtKB-UniRule"/>
</dbReference>
<feature type="domain" description="MoaB/Mog" evidence="8">
    <location>
        <begin position="180"/>
        <end position="319"/>
    </location>
</feature>
<evidence type="ECO:0000256" key="4">
    <source>
        <dbReference type="ARBA" id="ARBA00022505"/>
    </source>
</evidence>
<dbReference type="Pfam" id="PF03454">
    <property type="entry name" value="MoeA_C"/>
    <property type="match status" value="1"/>
</dbReference>
<dbReference type="CDD" id="cd00887">
    <property type="entry name" value="MoeA"/>
    <property type="match status" value="1"/>
</dbReference>
<evidence type="ECO:0000313" key="9">
    <source>
        <dbReference type="EMBL" id="HJE51921.1"/>
    </source>
</evidence>
<dbReference type="PANTHER" id="PTHR10192">
    <property type="entry name" value="MOLYBDOPTERIN BIOSYNTHESIS PROTEIN"/>
    <property type="match status" value="1"/>
</dbReference>
<dbReference type="InterPro" id="IPR036425">
    <property type="entry name" value="MoaB/Mog-like_dom_sf"/>
</dbReference>
<dbReference type="Gene3D" id="2.40.340.10">
    <property type="entry name" value="MoeA, C-terminal, domain IV"/>
    <property type="match status" value="1"/>
</dbReference>
<organism evidence="9 10">
    <name type="scientific">Tessaracoccus flavescens</name>
    <dbReference type="NCBI Taxonomy" id="399497"/>
    <lineage>
        <taxon>Bacteria</taxon>
        <taxon>Bacillati</taxon>
        <taxon>Actinomycetota</taxon>
        <taxon>Actinomycetes</taxon>
        <taxon>Propionibacteriales</taxon>
        <taxon>Propionibacteriaceae</taxon>
        <taxon>Tessaracoccus</taxon>
    </lineage>
</organism>
<proteinExistence type="inferred from homology"/>
<evidence type="ECO:0000256" key="1">
    <source>
        <dbReference type="ARBA" id="ARBA00002901"/>
    </source>
</evidence>
<name>A0A921JR81_9ACTN</name>